<dbReference type="InterPro" id="IPR002104">
    <property type="entry name" value="Integrase_catalytic"/>
</dbReference>
<dbReference type="PANTHER" id="PTHR30629">
    <property type="entry name" value="PROPHAGE INTEGRASE"/>
    <property type="match status" value="1"/>
</dbReference>
<dbReference type="Proteomes" id="UP001196565">
    <property type="component" value="Unassembled WGS sequence"/>
</dbReference>
<sequence>MPKRAAGLSAAQVAKEKRPGRYSDGGGLQLYVKPSGAALWIMRYSVSGVRRDMGLGPARGAGALSLADARTRAGALRGLITQGIDPLLKREADAAAAEAEAQVQAARNRTFKEVVDLYLAAQEAGWRNAKHRAQWKMTLTEYAGPHMGDVTVGDVGTEHVTAALTPLWSSKPETASRLRGRIEAVLDFAAVRGWRDGSSANPARWRGHLDKVFPRRSKVRAVKHHAALPWQELGAFMKRLRSREGVSARALEFAILTAARSGEVMGATWGEMDRNAGVWTIPASRMKASKEHRVPLTEAAAAILRDMANLRSSDAADSLVFPGAKQGSRLSVMALEMVLRRMKIDATVHGFRSSFRDWAGEATAHPREVIEHALAHQLKDKAEAAYQRGDLFVKRRRLMEDWASFCDKAPASLFPLPLSSVEERQA</sequence>
<dbReference type="InterPro" id="IPR010998">
    <property type="entry name" value="Integrase_recombinase_N"/>
</dbReference>
<dbReference type="Pfam" id="PF00589">
    <property type="entry name" value="Phage_integrase"/>
    <property type="match status" value="1"/>
</dbReference>
<comment type="caution">
    <text evidence="9">The sequence shown here is derived from an EMBL/GenBank/DDBJ whole genome shotgun (WGS) entry which is preliminary data.</text>
</comment>
<dbReference type="PROSITE" id="PS51900">
    <property type="entry name" value="CB"/>
    <property type="match status" value="1"/>
</dbReference>
<comment type="similarity">
    <text evidence="1">Belongs to the 'phage' integrase family.</text>
</comment>
<dbReference type="GO" id="GO:0003677">
    <property type="term" value="F:DNA binding"/>
    <property type="evidence" value="ECO:0007669"/>
    <property type="project" value="UniProtKB-KW"/>
</dbReference>
<dbReference type="InterPro" id="IPR044068">
    <property type="entry name" value="CB"/>
</dbReference>
<dbReference type="InterPro" id="IPR050808">
    <property type="entry name" value="Phage_Integrase"/>
</dbReference>
<dbReference type="PROSITE" id="PS51898">
    <property type="entry name" value="TYR_RECOMBINASE"/>
    <property type="match status" value="1"/>
</dbReference>
<dbReference type="EMBL" id="JAHYBZ010000001">
    <property type="protein sequence ID" value="MBW6397050.1"/>
    <property type="molecule type" value="Genomic_DNA"/>
</dbReference>
<dbReference type="InterPro" id="IPR013762">
    <property type="entry name" value="Integrase-like_cat_sf"/>
</dbReference>
<evidence type="ECO:0000256" key="1">
    <source>
        <dbReference type="ARBA" id="ARBA00008857"/>
    </source>
</evidence>
<dbReference type="InterPro" id="IPR038488">
    <property type="entry name" value="Integrase_DNA-bd_sf"/>
</dbReference>
<protein>
    <submittedName>
        <fullName evidence="9">Integrase arm-type DNA-binding domain-containing protein</fullName>
    </submittedName>
</protein>
<evidence type="ECO:0000256" key="6">
    <source>
        <dbReference type="SAM" id="MobiDB-lite"/>
    </source>
</evidence>
<evidence type="ECO:0000256" key="4">
    <source>
        <dbReference type="ARBA" id="ARBA00023172"/>
    </source>
</evidence>
<evidence type="ECO:0000256" key="2">
    <source>
        <dbReference type="ARBA" id="ARBA00022908"/>
    </source>
</evidence>
<dbReference type="InterPro" id="IPR025166">
    <property type="entry name" value="Integrase_DNA_bind_dom"/>
</dbReference>
<keyword evidence="10" id="KW-1185">Reference proteome</keyword>
<evidence type="ECO:0000313" key="9">
    <source>
        <dbReference type="EMBL" id="MBW6397050.1"/>
    </source>
</evidence>
<evidence type="ECO:0000313" key="10">
    <source>
        <dbReference type="Proteomes" id="UP001196565"/>
    </source>
</evidence>
<organism evidence="9 10">
    <name type="scientific">Roseomonas alba</name>
    <dbReference type="NCBI Taxonomy" id="2846776"/>
    <lineage>
        <taxon>Bacteria</taxon>
        <taxon>Pseudomonadati</taxon>
        <taxon>Pseudomonadota</taxon>
        <taxon>Alphaproteobacteria</taxon>
        <taxon>Acetobacterales</taxon>
        <taxon>Roseomonadaceae</taxon>
        <taxon>Roseomonas</taxon>
    </lineage>
</organism>
<evidence type="ECO:0000256" key="5">
    <source>
        <dbReference type="PROSITE-ProRule" id="PRU01248"/>
    </source>
</evidence>
<reference evidence="9 10" key="1">
    <citation type="submission" date="2021-07" db="EMBL/GenBank/DDBJ databases">
        <authorList>
            <person name="So Y."/>
        </authorList>
    </citation>
    <scope>NUCLEOTIDE SEQUENCE [LARGE SCALE GENOMIC DNA]</scope>
    <source>
        <strain evidence="9 10">HJA6</strain>
    </source>
</reference>
<evidence type="ECO:0000259" key="8">
    <source>
        <dbReference type="PROSITE" id="PS51900"/>
    </source>
</evidence>
<dbReference type="RefSeq" id="WP_219761633.1">
    <property type="nucleotide sequence ID" value="NZ_JAHYBZ010000001.1"/>
</dbReference>
<evidence type="ECO:0000256" key="3">
    <source>
        <dbReference type="ARBA" id="ARBA00023125"/>
    </source>
</evidence>
<dbReference type="Gene3D" id="1.10.443.10">
    <property type="entry name" value="Intergrase catalytic core"/>
    <property type="match status" value="1"/>
</dbReference>
<dbReference type="InterPro" id="IPR053876">
    <property type="entry name" value="Phage_int_M"/>
</dbReference>
<dbReference type="PANTHER" id="PTHR30629:SF2">
    <property type="entry name" value="PROPHAGE INTEGRASE INTS-RELATED"/>
    <property type="match status" value="1"/>
</dbReference>
<evidence type="ECO:0000259" key="7">
    <source>
        <dbReference type="PROSITE" id="PS51898"/>
    </source>
</evidence>
<dbReference type="Pfam" id="PF13356">
    <property type="entry name" value="Arm-DNA-bind_3"/>
    <property type="match status" value="1"/>
</dbReference>
<dbReference type="SUPFAM" id="SSF56349">
    <property type="entry name" value="DNA breaking-rejoining enzymes"/>
    <property type="match status" value="1"/>
</dbReference>
<keyword evidence="4" id="KW-0233">DNA recombination</keyword>
<keyword evidence="3 5" id="KW-0238">DNA-binding</keyword>
<dbReference type="InterPro" id="IPR011010">
    <property type="entry name" value="DNA_brk_join_enz"/>
</dbReference>
<dbReference type="Gene3D" id="1.10.150.130">
    <property type="match status" value="1"/>
</dbReference>
<feature type="domain" description="Tyr recombinase" evidence="7">
    <location>
        <begin position="223"/>
        <end position="401"/>
    </location>
</feature>
<gene>
    <name evidence="9" type="ORF">KPL78_04280</name>
</gene>
<feature type="domain" description="Core-binding (CB)" evidence="8">
    <location>
        <begin position="109"/>
        <end position="190"/>
    </location>
</feature>
<dbReference type="CDD" id="cd00801">
    <property type="entry name" value="INT_P4_C"/>
    <property type="match status" value="1"/>
</dbReference>
<dbReference type="Gene3D" id="3.30.160.390">
    <property type="entry name" value="Integrase, DNA-binding domain"/>
    <property type="match status" value="1"/>
</dbReference>
<keyword evidence="2" id="KW-0229">DNA integration</keyword>
<name>A0ABS7A4L3_9PROT</name>
<feature type="region of interest" description="Disordered" evidence="6">
    <location>
        <begin position="1"/>
        <end position="20"/>
    </location>
</feature>
<dbReference type="Pfam" id="PF22022">
    <property type="entry name" value="Phage_int_M"/>
    <property type="match status" value="1"/>
</dbReference>
<accession>A0ABS7A4L3</accession>
<proteinExistence type="inferred from homology"/>